<evidence type="ECO:0000313" key="10">
    <source>
        <dbReference type="EMBL" id="KAE9044694.1"/>
    </source>
</evidence>
<dbReference type="OrthoDB" id="272703at2759"/>
<dbReference type="InterPro" id="IPR012677">
    <property type="entry name" value="Nucleotide-bd_a/b_plait_sf"/>
</dbReference>
<dbReference type="Gene3D" id="3.30.70.330">
    <property type="match status" value="1"/>
</dbReference>
<organism evidence="10 11">
    <name type="scientific">Phytophthora rubi</name>
    <dbReference type="NCBI Taxonomy" id="129364"/>
    <lineage>
        <taxon>Eukaryota</taxon>
        <taxon>Sar</taxon>
        <taxon>Stramenopiles</taxon>
        <taxon>Oomycota</taxon>
        <taxon>Peronosporomycetes</taxon>
        <taxon>Peronosporales</taxon>
        <taxon>Peronosporaceae</taxon>
        <taxon>Phytophthora</taxon>
    </lineage>
</organism>
<dbReference type="SMART" id="SM00360">
    <property type="entry name" value="RRM"/>
    <property type="match status" value="1"/>
</dbReference>
<feature type="domain" description="RRM" evidence="9">
    <location>
        <begin position="121"/>
        <end position="198"/>
    </location>
</feature>
<dbReference type="GO" id="GO:0016607">
    <property type="term" value="C:nuclear speck"/>
    <property type="evidence" value="ECO:0007669"/>
    <property type="project" value="UniProtKB-SubCell"/>
</dbReference>
<dbReference type="Proteomes" id="UP000435112">
    <property type="component" value="Unassembled WGS sequence"/>
</dbReference>
<evidence type="ECO:0000256" key="4">
    <source>
        <dbReference type="ARBA" id="ARBA00022884"/>
    </source>
</evidence>
<dbReference type="InterPro" id="IPR051183">
    <property type="entry name" value="U1_U11-U12_snRNP_70-35kDa"/>
</dbReference>
<evidence type="ECO:0000256" key="7">
    <source>
        <dbReference type="PROSITE-ProRule" id="PRU00176"/>
    </source>
</evidence>
<comment type="subcellular location">
    <subcellularLocation>
        <location evidence="1">Nucleus speckle</location>
    </subcellularLocation>
    <subcellularLocation>
        <location evidence="2">Nucleus</location>
        <location evidence="2">Nucleoplasm</location>
    </subcellularLocation>
</comment>
<dbReference type="GO" id="GO:0005685">
    <property type="term" value="C:U1 snRNP"/>
    <property type="evidence" value="ECO:0007669"/>
    <property type="project" value="TreeGrafter"/>
</dbReference>
<name>A0A6A3NMG6_9STRA</name>
<dbReference type="InterPro" id="IPR035979">
    <property type="entry name" value="RBD_domain_sf"/>
</dbReference>
<comment type="caution">
    <text evidence="10">The sequence shown here is derived from an EMBL/GenBank/DDBJ whole genome shotgun (WGS) entry which is preliminary data.</text>
</comment>
<dbReference type="EMBL" id="QXFU01000092">
    <property type="protein sequence ID" value="KAE9044694.1"/>
    <property type="molecule type" value="Genomic_DNA"/>
</dbReference>
<evidence type="ECO:0000256" key="3">
    <source>
        <dbReference type="ARBA" id="ARBA00016996"/>
    </source>
</evidence>
<keyword evidence="4 7" id="KW-0694">RNA-binding</keyword>
<dbReference type="InterPro" id="IPR034143">
    <property type="entry name" value="snRNP70_RRM"/>
</dbReference>
<feature type="compositionally biased region" description="Basic and acidic residues" evidence="8">
    <location>
        <begin position="282"/>
        <end position="320"/>
    </location>
</feature>
<dbReference type="Pfam" id="PF12220">
    <property type="entry name" value="U1snRNP70_N"/>
    <property type="match status" value="1"/>
</dbReference>
<dbReference type="GO" id="GO:0071004">
    <property type="term" value="C:U2-type prespliceosome"/>
    <property type="evidence" value="ECO:0007669"/>
    <property type="project" value="TreeGrafter"/>
</dbReference>
<dbReference type="SUPFAM" id="SSF54928">
    <property type="entry name" value="RNA-binding domain, RBD"/>
    <property type="match status" value="1"/>
</dbReference>
<evidence type="ECO:0000256" key="8">
    <source>
        <dbReference type="SAM" id="MobiDB-lite"/>
    </source>
</evidence>
<dbReference type="GO" id="GO:0003729">
    <property type="term" value="F:mRNA binding"/>
    <property type="evidence" value="ECO:0007669"/>
    <property type="project" value="TreeGrafter"/>
</dbReference>
<dbReference type="GO" id="GO:0030619">
    <property type="term" value="F:U1 snRNA binding"/>
    <property type="evidence" value="ECO:0007669"/>
    <property type="project" value="InterPro"/>
</dbReference>
<dbReference type="PANTHER" id="PTHR13952">
    <property type="entry name" value="U1 SMALL NUCLEAR RIBONUCLEOPROTEIN 70 KD"/>
    <property type="match status" value="1"/>
</dbReference>
<dbReference type="AlphaFoldDB" id="A0A6A3NMG6"/>
<keyword evidence="6" id="KW-0687">Ribonucleoprotein</keyword>
<dbReference type="FunFam" id="3.30.70.330:FF:001585">
    <property type="entry name" value="U1 small nuclear ribonucleoprotein 70 kDa"/>
    <property type="match status" value="1"/>
</dbReference>
<gene>
    <name evidence="10" type="ORF">PR002_g2652</name>
</gene>
<evidence type="ECO:0000259" key="9">
    <source>
        <dbReference type="PROSITE" id="PS50102"/>
    </source>
</evidence>
<evidence type="ECO:0000256" key="1">
    <source>
        <dbReference type="ARBA" id="ARBA00004324"/>
    </source>
</evidence>
<feature type="compositionally biased region" description="Basic and acidic residues" evidence="8">
    <location>
        <begin position="241"/>
        <end position="259"/>
    </location>
</feature>
<protein>
    <recommendedName>
        <fullName evidence="3">U1 small nuclear ribonucleoprotein 70 kDa</fullName>
    </recommendedName>
</protein>
<evidence type="ECO:0000256" key="6">
    <source>
        <dbReference type="ARBA" id="ARBA00023274"/>
    </source>
</evidence>
<dbReference type="InterPro" id="IPR022023">
    <property type="entry name" value="U1snRNP70_N"/>
</dbReference>
<feature type="compositionally biased region" description="Basic residues" evidence="8">
    <location>
        <begin position="1"/>
        <end position="11"/>
    </location>
</feature>
<dbReference type="PROSITE" id="PS50102">
    <property type="entry name" value="RRM"/>
    <property type="match status" value="1"/>
</dbReference>
<keyword evidence="5" id="KW-0539">Nucleus</keyword>
<feature type="region of interest" description="Disordered" evidence="8">
    <location>
        <begin position="234"/>
        <end position="323"/>
    </location>
</feature>
<evidence type="ECO:0000256" key="5">
    <source>
        <dbReference type="ARBA" id="ARBA00023242"/>
    </source>
</evidence>
<feature type="region of interest" description="Disordered" evidence="8">
    <location>
        <begin position="1"/>
        <end position="23"/>
    </location>
</feature>
<sequence length="424" mass="49064">MSNPNAHRKMTPKGQMSSSGMGPAIMHLPTHLKVMFEPNAPLDHLPRLVKRKMTPYTGLAAFLDAFESETPPPRAVQETPKERRERRRKEKMAAVEAKTQVDRAKWDPNAEDPRKTQDAYKTLFVGRISYETTEQQLRHEFEQYGSVKSVRLVEDPEGKSRGYGFVEYEKEEDMKAAYKYADGKKIDGRRVVVDVERGRTVRDWLPRKFGGGIGETRKGGADVNVKYSGREAIGHFQVGAPRDEGAARTSREPPRDRSRSRGRGGGGDRRERRRSRSRSRDRKRDRGGRDRSRDRDRGRERDRSRDRDRRGRRDSRDYSRRTRRAYCMSRGQLSTTRLAARDENIVAVVVVAEAEITCRCRRRCVGRHSLALDQPIEDTKLALSVRSLVSGWWRDIRLGTQLRQRNWSRRITLVFRGRNDAEED</sequence>
<dbReference type="GO" id="GO:0000398">
    <property type="term" value="P:mRNA splicing, via spliceosome"/>
    <property type="evidence" value="ECO:0007669"/>
    <property type="project" value="TreeGrafter"/>
</dbReference>
<dbReference type="PANTHER" id="PTHR13952:SF5">
    <property type="entry name" value="U1 SMALL NUCLEAR RIBONUCLEOPROTEIN 70 KDA"/>
    <property type="match status" value="1"/>
</dbReference>
<feature type="compositionally biased region" description="Basic and acidic residues" evidence="8">
    <location>
        <begin position="99"/>
        <end position="114"/>
    </location>
</feature>
<feature type="compositionally biased region" description="Basic residues" evidence="8">
    <location>
        <begin position="271"/>
        <end position="281"/>
    </location>
</feature>
<dbReference type="CDD" id="cd12236">
    <property type="entry name" value="RRM_snRNP70"/>
    <property type="match status" value="1"/>
</dbReference>
<dbReference type="Pfam" id="PF00076">
    <property type="entry name" value="RRM_1"/>
    <property type="match status" value="1"/>
</dbReference>
<feature type="region of interest" description="Disordered" evidence="8">
    <location>
        <begin position="68"/>
        <end position="114"/>
    </location>
</feature>
<proteinExistence type="predicted"/>
<accession>A0A6A3NMG6</accession>
<reference evidence="10 11" key="1">
    <citation type="submission" date="2018-09" db="EMBL/GenBank/DDBJ databases">
        <title>Genomic investigation of the strawberry pathogen Phytophthora fragariae indicates pathogenicity is determined by transcriptional variation in three key races.</title>
        <authorList>
            <person name="Adams T.M."/>
            <person name="Armitage A.D."/>
            <person name="Sobczyk M.K."/>
            <person name="Bates H.J."/>
            <person name="Dunwell J.M."/>
            <person name="Nellist C.F."/>
            <person name="Harrison R.J."/>
        </authorList>
    </citation>
    <scope>NUCLEOTIDE SEQUENCE [LARGE SCALE GENOMIC DNA]</scope>
    <source>
        <strain evidence="10 11">SCRP324</strain>
    </source>
</reference>
<evidence type="ECO:0000256" key="2">
    <source>
        <dbReference type="ARBA" id="ARBA00004642"/>
    </source>
</evidence>
<evidence type="ECO:0000313" key="11">
    <source>
        <dbReference type="Proteomes" id="UP000435112"/>
    </source>
</evidence>
<dbReference type="GO" id="GO:0071011">
    <property type="term" value="C:precatalytic spliceosome"/>
    <property type="evidence" value="ECO:0007669"/>
    <property type="project" value="TreeGrafter"/>
</dbReference>
<dbReference type="InterPro" id="IPR000504">
    <property type="entry name" value="RRM_dom"/>
</dbReference>